<protein>
    <submittedName>
        <fullName evidence="4">LOB domain-containing protein 12-like</fullName>
    </submittedName>
</protein>
<dbReference type="Pfam" id="PF03195">
    <property type="entry name" value="LOB"/>
    <property type="match status" value="1"/>
</dbReference>
<feature type="domain" description="LOB" evidence="2">
    <location>
        <begin position="4"/>
        <end position="105"/>
    </location>
</feature>
<evidence type="ECO:0000256" key="1">
    <source>
        <dbReference type="ARBA" id="ARBA00005474"/>
    </source>
</evidence>
<dbReference type="AlphaFoldDB" id="A0AAJ6XID7"/>
<name>A0AAJ6XID7_POPEU</name>
<dbReference type="KEGG" id="peu:105122405"/>
<evidence type="ECO:0000313" key="3">
    <source>
        <dbReference type="Proteomes" id="UP000694918"/>
    </source>
</evidence>
<reference evidence="4" key="1">
    <citation type="submission" date="2025-08" db="UniProtKB">
        <authorList>
            <consortium name="RefSeq"/>
        </authorList>
    </citation>
    <scope>IDENTIFICATION</scope>
</reference>
<evidence type="ECO:0000259" key="2">
    <source>
        <dbReference type="PROSITE" id="PS50891"/>
    </source>
</evidence>
<keyword evidence="3" id="KW-1185">Reference proteome</keyword>
<dbReference type="PROSITE" id="PS50891">
    <property type="entry name" value="LOB"/>
    <property type="match status" value="1"/>
</dbReference>
<dbReference type="InterPro" id="IPR004883">
    <property type="entry name" value="LOB"/>
</dbReference>
<evidence type="ECO:0000313" key="4">
    <source>
        <dbReference type="RefSeq" id="XP_011019799.1"/>
    </source>
</evidence>
<organism evidence="3 4">
    <name type="scientific">Populus euphratica</name>
    <name type="common">Euphrates poplar</name>
    <dbReference type="NCBI Taxonomy" id="75702"/>
    <lineage>
        <taxon>Eukaryota</taxon>
        <taxon>Viridiplantae</taxon>
        <taxon>Streptophyta</taxon>
        <taxon>Embryophyta</taxon>
        <taxon>Tracheophyta</taxon>
        <taxon>Spermatophyta</taxon>
        <taxon>Magnoliopsida</taxon>
        <taxon>eudicotyledons</taxon>
        <taxon>Gunneridae</taxon>
        <taxon>Pentapetalae</taxon>
        <taxon>rosids</taxon>
        <taxon>fabids</taxon>
        <taxon>Malpighiales</taxon>
        <taxon>Salicaceae</taxon>
        <taxon>Saliceae</taxon>
        <taxon>Populus</taxon>
    </lineage>
</organism>
<dbReference type="GeneID" id="105122405"/>
<dbReference type="RefSeq" id="XP_011019799.1">
    <property type="nucleotide sequence ID" value="XM_011021497.1"/>
</dbReference>
<gene>
    <name evidence="4" type="primary">LOC105122405</name>
</gene>
<comment type="similarity">
    <text evidence="1">Belongs to the LOB domain-containing protein family.</text>
</comment>
<proteinExistence type="inferred from homology"/>
<accession>A0AAJ6XID7</accession>
<sequence length="328" mass="37733">MKRPACAACKNQRRKCNEDCFVAPYFPAEKTRDFEAVHKLFGLHNIVNLLQNLPLEKRSDAVISMVYEANARVRDPVTGCTRILSELMQRLNALKAELNLVQNKNAYYRTLKQQQPGQQNMVHNAGFVDFLREKNNVKLLPSPNQDLNFLHENLENPQQLQESSSAQNQISYYHTLKQKQLGQQNMVHNAGFVDFLQEHNNASLLPSPNQDFTLHENLENPQQLQDSSSDQNQIAHYRALKQHQPGKQNMVHNAGFVDFLQENDNVKLLPSSSQDFNYLHENLENPQQLQESSSVARRLISGIDFKIKSRDDCCTFKIPTTQRFNYPG</sequence>
<dbReference type="Proteomes" id="UP000694918">
    <property type="component" value="Unplaced"/>
</dbReference>
<dbReference type="PANTHER" id="PTHR31301">
    <property type="entry name" value="LOB DOMAIN-CONTAINING PROTEIN 4-RELATED"/>
    <property type="match status" value="1"/>
</dbReference>
<dbReference type="PANTHER" id="PTHR31301:SF58">
    <property type="entry name" value="LOB DOMAIN-CONTAINING PROTEIN 3"/>
    <property type="match status" value="1"/>
</dbReference>